<protein>
    <submittedName>
        <fullName evidence="3">Class I SAM-dependent methyltransferase</fullName>
    </submittedName>
</protein>
<dbReference type="Gene3D" id="2.20.25.110">
    <property type="entry name" value="S-adenosyl-L-methionine-dependent methyltransferases"/>
    <property type="match status" value="1"/>
</dbReference>
<reference evidence="3 4" key="1">
    <citation type="journal article" date="2019" name="Nat. Microbiol.">
        <title>Mediterranean grassland soil C-N compound turnover is dependent on rainfall and depth, and is mediated by genomically divergent microorganisms.</title>
        <authorList>
            <person name="Diamond S."/>
            <person name="Andeer P.F."/>
            <person name="Li Z."/>
            <person name="Crits-Christoph A."/>
            <person name="Burstein D."/>
            <person name="Anantharaman K."/>
            <person name="Lane K.R."/>
            <person name="Thomas B.C."/>
            <person name="Pan C."/>
            <person name="Northen T.R."/>
            <person name="Banfield J.F."/>
        </authorList>
    </citation>
    <scope>NUCLEOTIDE SEQUENCE [LARGE SCALE GENOMIC DNA]</scope>
    <source>
        <strain evidence="3">WS_11</strain>
    </source>
</reference>
<dbReference type="SUPFAM" id="SSF53335">
    <property type="entry name" value="S-adenosyl-L-methionine-dependent methyltransferases"/>
    <property type="match status" value="1"/>
</dbReference>
<keyword evidence="3" id="KW-0489">Methyltransferase</keyword>
<gene>
    <name evidence="3" type="ORF">E6K81_07105</name>
</gene>
<dbReference type="PANTHER" id="PTHR37211">
    <property type="entry name" value="EXPRESSED PROTEIN"/>
    <property type="match status" value="1"/>
</dbReference>
<dbReference type="InterPro" id="IPR013217">
    <property type="entry name" value="Methyltransf_12"/>
</dbReference>
<accession>A0A538U9K8</accession>
<dbReference type="CDD" id="cd02440">
    <property type="entry name" value="AdoMet_MTases"/>
    <property type="match status" value="1"/>
</dbReference>
<dbReference type="GO" id="GO:0008168">
    <property type="term" value="F:methyltransferase activity"/>
    <property type="evidence" value="ECO:0007669"/>
    <property type="project" value="UniProtKB-KW"/>
</dbReference>
<dbReference type="Pfam" id="PF08242">
    <property type="entry name" value="Methyltransf_12"/>
    <property type="match status" value="1"/>
</dbReference>
<sequence>MPTPSRVEAPRRRSTGEPLPDRHLLYTAAVQHVALDLEHLEEIYGGGRRRRPTLLREDFCGTAALACGWAASAPDRHACAVDLHGPTLAWARRRRLPALGEAAARVTLFQADARVVTRPRVDVVTALNFSYWVFKTRRALCAYFTAARRSLNPGGMLLLDAFGGNDAAQALVEASRVAASRGPAGERIPPFTFEWEQVSFNPVDHALRCHIHFRLRDGRRIPRAFSYDWRMWTLPELRETLAEAGFDDAAVYVQDWDDAAGQALASYSRRDRFENQSGWLAYVVGRVAR</sequence>
<dbReference type="AlphaFoldDB" id="A0A538U9K8"/>
<dbReference type="PANTHER" id="PTHR37211:SF1">
    <property type="entry name" value="EXPRESSED PROTEIN"/>
    <property type="match status" value="1"/>
</dbReference>
<keyword evidence="3" id="KW-0808">Transferase</keyword>
<organism evidence="3 4">
    <name type="scientific">Eiseniibacteriota bacterium</name>
    <dbReference type="NCBI Taxonomy" id="2212470"/>
    <lineage>
        <taxon>Bacteria</taxon>
        <taxon>Candidatus Eiseniibacteriota</taxon>
    </lineage>
</organism>
<dbReference type="InterPro" id="IPR029063">
    <property type="entry name" value="SAM-dependent_MTases_sf"/>
</dbReference>
<dbReference type="EMBL" id="VBPB01000104">
    <property type="protein sequence ID" value="TMQ72530.1"/>
    <property type="molecule type" value="Genomic_DNA"/>
</dbReference>
<comment type="caution">
    <text evidence="3">The sequence shown here is derived from an EMBL/GenBank/DDBJ whole genome shotgun (WGS) entry which is preliminary data.</text>
</comment>
<evidence type="ECO:0000259" key="2">
    <source>
        <dbReference type="Pfam" id="PF08242"/>
    </source>
</evidence>
<dbReference type="GO" id="GO:0032259">
    <property type="term" value="P:methylation"/>
    <property type="evidence" value="ECO:0007669"/>
    <property type="project" value="UniProtKB-KW"/>
</dbReference>
<name>A0A538U9K8_UNCEI</name>
<evidence type="ECO:0000313" key="4">
    <source>
        <dbReference type="Proteomes" id="UP000319771"/>
    </source>
</evidence>
<feature type="region of interest" description="Disordered" evidence="1">
    <location>
        <begin position="1"/>
        <end position="20"/>
    </location>
</feature>
<feature type="compositionally biased region" description="Basic and acidic residues" evidence="1">
    <location>
        <begin position="8"/>
        <end position="20"/>
    </location>
</feature>
<feature type="domain" description="Methyltransferase type 12" evidence="2">
    <location>
        <begin position="60"/>
        <end position="157"/>
    </location>
</feature>
<dbReference type="Proteomes" id="UP000319771">
    <property type="component" value="Unassembled WGS sequence"/>
</dbReference>
<evidence type="ECO:0000256" key="1">
    <source>
        <dbReference type="SAM" id="MobiDB-lite"/>
    </source>
</evidence>
<evidence type="ECO:0000313" key="3">
    <source>
        <dbReference type="EMBL" id="TMQ72530.1"/>
    </source>
</evidence>
<dbReference type="Gene3D" id="3.40.50.150">
    <property type="entry name" value="Vaccinia Virus protein VP39"/>
    <property type="match status" value="1"/>
</dbReference>
<proteinExistence type="predicted"/>